<keyword evidence="2" id="KW-1185">Reference proteome</keyword>
<proteinExistence type="predicted"/>
<sequence length="97" mass="10941">MRSRRVQDTIGPTVNEYDISCPEAVESPEKNIVAERVAHPKPMTVNVTFVTGLYENGNGIHYYKENPNITAQQFSVFNLCTRIAAEWKKPSIESCPI</sequence>
<protein>
    <submittedName>
        <fullName evidence="1">Uncharacterized protein</fullName>
    </submittedName>
</protein>
<dbReference type="EMBL" id="KL596647">
    <property type="protein sequence ID" value="KER31355.1"/>
    <property type="molecule type" value="Genomic_DNA"/>
</dbReference>
<dbReference type="CTD" id="20316592"/>
<reference evidence="1 2" key="1">
    <citation type="submission" date="2013-11" db="EMBL/GenBank/DDBJ databases">
        <title>Opisthorchis viverrini - life in the bile duct.</title>
        <authorList>
            <person name="Young N.D."/>
            <person name="Nagarajan N."/>
            <person name="Lin S.J."/>
            <person name="Korhonen P.K."/>
            <person name="Jex A.R."/>
            <person name="Hall R.S."/>
            <person name="Safavi-Hemami H."/>
            <person name="Kaewkong W."/>
            <person name="Bertrand D."/>
            <person name="Gao S."/>
            <person name="Seet Q."/>
            <person name="Wongkham S."/>
            <person name="Teh B.T."/>
            <person name="Wongkham C."/>
            <person name="Intapan P.M."/>
            <person name="Maleewong W."/>
            <person name="Yang X."/>
            <person name="Hu M."/>
            <person name="Wang Z."/>
            <person name="Hofmann A."/>
            <person name="Sternberg P.W."/>
            <person name="Tan P."/>
            <person name="Wang J."/>
            <person name="Gasser R.B."/>
        </authorList>
    </citation>
    <scope>NUCLEOTIDE SEQUENCE [LARGE SCALE GENOMIC DNA]</scope>
</reference>
<evidence type="ECO:0000313" key="2">
    <source>
        <dbReference type="Proteomes" id="UP000054324"/>
    </source>
</evidence>
<dbReference type="RefSeq" id="XP_009164901.1">
    <property type="nucleotide sequence ID" value="XM_009166637.1"/>
</dbReference>
<accession>A0A075A6T2</accession>
<organism evidence="1 2">
    <name type="scientific">Opisthorchis viverrini</name>
    <name type="common">Southeast Asian liver fluke</name>
    <dbReference type="NCBI Taxonomy" id="6198"/>
    <lineage>
        <taxon>Eukaryota</taxon>
        <taxon>Metazoa</taxon>
        <taxon>Spiralia</taxon>
        <taxon>Lophotrochozoa</taxon>
        <taxon>Platyhelminthes</taxon>
        <taxon>Trematoda</taxon>
        <taxon>Digenea</taxon>
        <taxon>Opisthorchiida</taxon>
        <taxon>Opisthorchiata</taxon>
        <taxon>Opisthorchiidae</taxon>
        <taxon>Opisthorchis</taxon>
    </lineage>
</organism>
<dbReference type="KEGG" id="ovi:T265_02404"/>
<dbReference type="AlphaFoldDB" id="A0A075A6T2"/>
<name>A0A075A6T2_OPIVI</name>
<dbReference type="GeneID" id="20316592"/>
<evidence type="ECO:0000313" key="1">
    <source>
        <dbReference type="EMBL" id="KER31355.1"/>
    </source>
</evidence>
<gene>
    <name evidence="1" type="ORF">T265_02404</name>
</gene>
<dbReference type="Proteomes" id="UP000054324">
    <property type="component" value="Unassembled WGS sequence"/>
</dbReference>